<dbReference type="AlphaFoldDB" id="A0A1G7ZMU1"/>
<dbReference type="PANTHER" id="PTHR10963">
    <property type="entry name" value="GLYCOSYL HYDROLASE-RELATED"/>
    <property type="match status" value="1"/>
</dbReference>
<dbReference type="SUPFAM" id="SSF49899">
    <property type="entry name" value="Concanavalin A-like lectins/glucanases"/>
    <property type="match status" value="1"/>
</dbReference>
<name>A0A1G7ZMU1_9NOCA</name>
<sequence length="313" mass="34329">MTATVPRRGSRAAAAIAAATTGVVVASSCSSTVTGYDTMPPYANPCAAEEPPSGVAVPAGNLPGWRQIFVDEFDRCELGGTWSTYSGNPGGNPHSLWDGSMVETGDGTLALRARRDEAGDWITGGVSNYPVTQLYGRWEIRMRADHSDDISYHMLLWPQNEQWPPEIDFAESVSGDRSEMDAFLHWVGADGENDKASAAVNGDFSDWHTVGVEWLPGLVRYLLDGRVWAEVRSAHMVPTVPMWLGMQAEAGACERRLDWGLTPCDEDPQDRPDTATVEIDWVTVYAPDEAEIERMTRNGEFDRTESAVRITDD</sequence>
<keyword evidence="3" id="KW-0378">Hydrolase</keyword>
<evidence type="ECO:0000259" key="2">
    <source>
        <dbReference type="PROSITE" id="PS51762"/>
    </source>
</evidence>
<dbReference type="Proteomes" id="UP000183263">
    <property type="component" value="Unassembled WGS sequence"/>
</dbReference>
<keyword evidence="1" id="KW-0732">Signal</keyword>
<feature type="domain" description="GH16" evidence="2">
    <location>
        <begin position="34"/>
        <end position="290"/>
    </location>
</feature>
<dbReference type="Gene3D" id="2.60.120.200">
    <property type="match status" value="1"/>
</dbReference>
<accession>A0A1G7ZMU1</accession>
<feature type="signal peptide" evidence="1">
    <location>
        <begin position="1"/>
        <end position="26"/>
    </location>
</feature>
<dbReference type="InterPro" id="IPR000757">
    <property type="entry name" value="Beta-glucanase-like"/>
</dbReference>
<keyword evidence="4" id="KW-1185">Reference proteome</keyword>
<dbReference type="InterPro" id="IPR013320">
    <property type="entry name" value="ConA-like_dom_sf"/>
</dbReference>
<dbReference type="PROSITE" id="PS51762">
    <property type="entry name" value="GH16_2"/>
    <property type="match status" value="1"/>
</dbReference>
<dbReference type="PROSITE" id="PS51257">
    <property type="entry name" value="PROKAR_LIPOPROTEIN"/>
    <property type="match status" value="1"/>
</dbReference>
<feature type="chain" id="PRO_5010343263" evidence="1">
    <location>
        <begin position="27"/>
        <end position="313"/>
    </location>
</feature>
<evidence type="ECO:0000256" key="1">
    <source>
        <dbReference type="SAM" id="SignalP"/>
    </source>
</evidence>
<dbReference type="GO" id="GO:0005975">
    <property type="term" value="P:carbohydrate metabolic process"/>
    <property type="evidence" value="ECO:0007669"/>
    <property type="project" value="InterPro"/>
</dbReference>
<dbReference type="RefSeq" id="WP_072737881.1">
    <property type="nucleotide sequence ID" value="NZ_CP048813.1"/>
</dbReference>
<reference evidence="3 4" key="1">
    <citation type="submission" date="2016-10" db="EMBL/GenBank/DDBJ databases">
        <authorList>
            <person name="de Groot N.N."/>
        </authorList>
    </citation>
    <scope>NUCLEOTIDE SEQUENCE [LARGE SCALE GENOMIC DNA]</scope>
    <source>
        <strain evidence="3 4">DSM 44892</strain>
    </source>
</reference>
<proteinExistence type="predicted"/>
<evidence type="ECO:0000313" key="4">
    <source>
        <dbReference type="Proteomes" id="UP000183263"/>
    </source>
</evidence>
<dbReference type="InterPro" id="IPR050546">
    <property type="entry name" value="Glycosyl_Hydrlase_16"/>
</dbReference>
<dbReference type="CDD" id="cd00413">
    <property type="entry name" value="Glyco_hydrolase_16"/>
    <property type="match status" value="1"/>
</dbReference>
<gene>
    <name evidence="3" type="ORF">SAMN05444695_101146</name>
</gene>
<organism evidence="3 4">
    <name type="scientific">Rhodococcus triatomae</name>
    <dbReference type="NCBI Taxonomy" id="300028"/>
    <lineage>
        <taxon>Bacteria</taxon>
        <taxon>Bacillati</taxon>
        <taxon>Actinomycetota</taxon>
        <taxon>Actinomycetes</taxon>
        <taxon>Mycobacteriales</taxon>
        <taxon>Nocardiaceae</taxon>
        <taxon>Rhodococcus</taxon>
    </lineage>
</organism>
<dbReference type="Pfam" id="PF00722">
    <property type="entry name" value="Glyco_hydro_16"/>
    <property type="match status" value="1"/>
</dbReference>
<evidence type="ECO:0000313" key="3">
    <source>
        <dbReference type="EMBL" id="SDH09420.1"/>
    </source>
</evidence>
<dbReference type="EMBL" id="FNDN01000001">
    <property type="protein sequence ID" value="SDH09420.1"/>
    <property type="molecule type" value="Genomic_DNA"/>
</dbReference>
<dbReference type="GO" id="GO:0004553">
    <property type="term" value="F:hydrolase activity, hydrolyzing O-glycosyl compounds"/>
    <property type="evidence" value="ECO:0007669"/>
    <property type="project" value="InterPro"/>
</dbReference>
<protein>
    <submittedName>
        <fullName evidence="3">Glycosyl hydrolases family 16</fullName>
    </submittedName>
</protein>
<dbReference type="PANTHER" id="PTHR10963:SF60">
    <property type="entry name" value="GRAM-NEGATIVE BACTERIA-BINDING PROTEIN 1-RELATED"/>
    <property type="match status" value="1"/>
</dbReference>